<evidence type="ECO:0008006" key="3">
    <source>
        <dbReference type="Google" id="ProtNLM"/>
    </source>
</evidence>
<gene>
    <name evidence="1" type="ORF">JOC54_000333</name>
</gene>
<dbReference type="Proteomes" id="UP001179280">
    <property type="component" value="Unassembled WGS sequence"/>
</dbReference>
<proteinExistence type="predicted"/>
<protein>
    <recommendedName>
        <fullName evidence="3">Transposase</fullName>
    </recommendedName>
</protein>
<evidence type="ECO:0000313" key="2">
    <source>
        <dbReference type="Proteomes" id="UP001179280"/>
    </source>
</evidence>
<name>A0ABS2SS55_9BACI</name>
<accession>A0ABS2SS55</accession>
<organism evidence="1 2">
    <name type="scientific">Shouchella xiaoxiensis</name>
    <dbReference type="NCBI Taxonomy" id="766895"/>
    <lineage>
        <taxon>Bacteria</taxon>
        <taxon>Bacillati</taxon>
        <taxon>Bacillota</taxon>
        <taxon>Bacilli</taxon>
        <taxon>Bacillales</taxon>
        <taxon>Bacillaceae</taxon>
        <taxon>Shouchella</taxon>
    </lineage>
</organism>
<comment type="caution">
    <text evidence="1">The sequence shown here is derived from an EMBL/GenBank/DDBJ whole genome shotgun (WGS) entry which is preliminary data.</text>
</comment>
<dbReference type="EMBL" id="JAFBCV010000001">
    <property type="protein sequence ID" value="MBM7837102.1"/>
    <property type="molecule type" value="Genomic_DNA"/>
</dbReference>
<dbReference type="RefSeq" id="WP_204463923.1">
    <property type="nucleotide sequence ID" value="NZ_JAFBCV010000001.1"/>
</dbReference>
<sequence>MKSVNKRGIIAEKNRLLNGKKLERSKEKLYTYDEIEYAANILNADELLIKKMCKQFDVQQKRQS</sequence>
<keyword evidence="2" id="KW-1185">Reference proteome</keyword>
<evidence type="ECO:0000313" key="1">
    <source>
        <dbReference type="EMBL" id="MBM7837102.1"/>
    </source>
</evidence>
<reference evidence="1" key="1">
    <citation type="submission" date="2021-01" db="EMBL/GenBank/DDBJ databases">
        <title>Genomic Encyclopedia of Type Strains, Phase IV (KMG-IV): sequencing the most valuable type-strain genomes for metagenomic binning, comparative biology and taxonomic classification.</title>
        <authorList>
            <person name="Goeker M."/>
        </authorList>
    </citation>
    <scope>NUCLEOTIDE SEQUENCE</scope>
    <source>
        <strain evidence="1">DSM 21943</strain>
    </source>
</reference>